<organism evidence="1 2">
    <name type="scientific">Leadbettera azotonutricia (strain ATCC BAA-888 / DSM 13862 / ZAS-9)</name>
    <name type="common">Treponema azotonutricium</name>
    <dbReference type="NCBI Taxonomy" id="545695"/>
    <lineage>
        <taxon>Bacteria</taxon>
        <taxon>Pseudomonadati</taxon>
        <taxon>Spirochaetota</taxon>
        <taxon>Spirochaetia</taxon>
        <taxon>Spirochaetales</taxon>
        <taxon>Breznakiellaceae</taxon>
        <taxon>Leadbettera</taxon>
    </lineage>
</organism>
<name>F5Y838_LEAAZ</name>
<protein>
    <submittedName>
        <fullName evidence="1">Uncharacterized protein</fullName>
    </submittedName>
</protein>
<dbReference type="KEGG" id="taz:TREAZ_2267"/>
<evidence type="ECO:0000313" key="2">
    <source>
        <dbReference type="Proteomes" id="UP000009222"/>
    </source>
</evidence>
<evidence type="ECO:0000313" key="1">
    <source>
        <dbReference type="EMBL" id="AEF82871.1"/>
    </source>
</evidence>
<reference evidence="2" key="1">
    <citation type="submission" date="2009-12" db="EMBL/GenBank/DDBJ databases">
        <title>Complete sequence of Treponema azotonutricium strain ZAS-9.</title>
        <authorList>
            <person name="Tetu S.G."/>
            <person name="Matson E."/>
            <person name="Ren Q."/>
            <person name="Seshadri R."/>
            <person name="Elbourne L."/>
            <person name="Hassan K.A."/>
            <person name="Durkin A."/>
            <person name="Radune D."/>
            <person name="Mohamoud Y."/>
            <person name="Shay R."/>
            <person name="Jin S."/>
            <person name="Zhang X."/>
            <person name="Lucey K."/>
            <person name="Ballor N.R."/>
            <person name="Ottesen E."/>
            <person name="Rosenthal R."/>
            <person name="Allen A."/>
            <person name="Leadbetter J.R."/>
            <person name="Paulsen I.T."/>
        </authorList>
    </citation>
    <scope>NUCLEOTIDE SEQUENCE [LARGE SCALE GENOMIC DNA]</scope>
    <source>
        <strain evidence="2">ATCC BAA-888 / DSM 13862 / ZAS-9</strain>
    </source>
</reference>
<proteinExistence type="predicted"/>
<accession>F5Y838</accession>
<dbReference type="HOGENOM" id="CLU_121469_0_0_12"/>
<dbReference type="STRING" id="545695.TREAZ_2267"/>
<dbReference type="Proteomes" id="UP000009222">
    <property type="component" value="Chromosome"/>
</dbReference>
<dbReference type="eggNOG" id="ENOG5031CGS">
    <property type="taxonomic scope" value="Bacteria"/>
</dbReference>
<dbReference type="InParanoid" id="F5Y838"/>
<dbReference type="RefSeq" id="WP_015709785.1">
    <property type="nucleotide sequence ID" value="NC_015577.1"/>
</dbReference>
<sequence length="190" mass="21445">MLSCAACANRAIPDEYRTTAEGLFPASNFTEGNGPTQDSARIFAETLGIGKEYNSRLGSRNALGEFLDSFRNNLELLIQKTWVEKAEEQRKEDLLDRLPDLIAGIEQGEYQRALQEFGSILEELAYLLFGAQSHKEDFTEYTFRIDSQMGLFWWYGSRLGSPEVRQWAGRAGKDLLLAVLLIGICFLADF</sequence>
<keyword evidence="2" id="KW-1185">Reference proteome</keyword>
<dbReference type="AlphaFoldDB" id="F5Y838"/>
<dbReference type="EMBL" id="CP001841">
    <property type="protein sequence ID" value="AEF82871.1"/>
    <property type="molecule type" value="Genomic_DNA"/>
</dbReference>
<dbReference type="OrthoDB" id="358820at2"/>
<reference evidence="1 2" key="2">
    <citation type="journal article" date="2011" name="ISME J.">
        <title>RNA-seq reveals cooperative metabolic interactions between two termite-gut spirochete species in co-culture.</title>
        <authorList>
            <person name="Rosenthal A.Z."/>
            <person name="Matson E.G."/>
            <person name="Eldar A."/>
            <person name="Leadbetter J.R."/>
        </authorList>
    </citation>
    <scope>NUCLEOTIDE SEQUENCE [LARGE SCALE GENOMIC DNA]</scope>
    <source>
        <strain evidence="2">ATCC BAA-888 / DSM 13862 / ZAS-9</strain>
    </source>
</reference>
<gene>
    <name evidence="1" type="ordered locus">TREAZ_2267</name>
</gene>